<organism evidence="2 3">
    <name type="scientific">Verticillium longisporum</name>
    <name type="common">Verticillium dahliae var. longisporum</name>
    <dbReference type="NCBI Taxonomy" id="100787"/>
    <lineage>
        <taxon>Eukaryota</taxon>
        <taxon>Fungi</taxon>
        <taxon>Dikarya</taxon>
        <taxon>Ascomycota</taxon>
        <taxon>Pezizomycotina</taxon>
        <taxon>Sordariomycetes</taxon>
        <taxon>Hypocreomycetidae</taxon>
        <taxon>Glomerellales</taxon>
        <taxon>Plectosphaerellaceae</taxon>
        <taxon>Verticillium</taxon>
    </lineage>
</organism>
<name>A0A0G4LSS4_VERLO</name>
<gene>
    <name evidence="2" type="ORF">BN1723_018194</name>
</gene>
<dbReference type="PANTHER" id="PTHR31913:SF0">
    <property type="entry name" value="VACUOLAR IMPORT AND DEGRADATION PROTEIN 27"/>
    <property type="match status" value="1"/>
</dbReference>
<accession>A0A0G4LSS4</accession>
<evidence type="ECO:0000313" key="2">
    <source>
        <dbReference type="EMBL" id="CRK25052.1"/>
    </source>
</evidence>
<reference evidence="3" key="1">
    <citation type="submission" date="2015-05" db="EMBL/GenBank/DDBJ databases">
        <authorList>
            <person name="Fogelqvist Johan"/>
        </authorList>
    </citation>
    <scope>NUCLEOTIDE SEQUENCE [LARGE SCALE GENOMIC DNA]</scope>
</reference>
<dbReference type="PANTHER" id="PTHR31913">
    <property type="entry name" value="VACUOLAR IMPORT AND DEGRADATION PROTEIN 27"/>
    <property type="match status" value="1"/>
</dbReference>
<protein>
    <recommendedName>
        <fullName evidence="1">Vid27 N-terminal domain-containing protein</fullName>
    </recommendedName>
</protein>
<dbReference type="InterPro" id="IPR040458">
    <property type="entry name" value="Vid27"/>
</dbReference>
<proteinExistence type="predicted"/>
<feature type="non-terminal residue" evidence="2">
    <location>
        <position position="175"/>
    </location>
</feature>
<evidence type="ECO:0000259" key="1">
    <source>
        <dbReference type="Pfam" id="PF17748"/>
    </source>
</evidence>
<sequence>MFVLRNVGKLIFGSTSQESLIELPQGQLYLVRPLSPKGYSELIFKDATAQIRRTGQDFQYQLVIQRVYEEGEAELLAEEEGEDAEIDALSAERDEKTFLLDEALHFRVEIREGSEKVIAWRDLSGDTGDVFEFVCDNSVSTAQAESFERIAKECQYERKYRKPHTTASNDDFRQF</sequence>
<dbReference type="Proteomes" id="UP000045706">
    <property type="component" value="Unassembled WGS sequence"/>
</dbReference>
<feature type="domain" description="Vid27 N-terminal" evidence="1">
    <location>
        <begin position="1"/>
        <end position="175"/>
    </location>
</feature>
<evidence type="ECO:0000313" key="3">
    <source>
        <dbReference type="Proteomes" id="UP000045706"/>
    </source>
</evidence>
<dbReference type="GO" id="GO:0005737">
    <property type="term" value="C:cytoplasm"/>
    <property type="evidence" value="ECO:0007669"/>
    <property type="project" value="TreeGrafter"/>
</dbReference>
<dbReference type="GO" id="GO:0005634">
    <property type="term" value="C:nucleus"/>
    <property type="evidence" value="ECO:0007669"/>
    <property type="project" value="TreeGrafter"/>
</dbReference>
<dbReference type="InterPro" id="IPR040979">
    <property type="entry name" value="Vid27_N"/>
</dbReference>
<dbReference type="EMBL" id="CVQI01017202">
    <property type="protein sequence ID" value="CRK25052.1"/>
    <property type="molecule type" value="Genomic_DNA"/>
</dbReference>
<dbReference type="Pfam" id="PF17748">
    <property type="entry name" value="VID27_N"/>
    <property type="match status" value="1"/>
</dbReference>
<dbReference type="AlphaFoldDB" id="A0A0G4LSS4"/>